<sequence>MVEDDVVDLAPDLVLMLAGMARRGSFRPEHLRASPLREDARTVREAHAREAWPETPVRGVRRSTIHAEMSTVEVLVELRVGGGRVTTANPRRGGPEAPGPQVYVLSVLVHPPCALALERAIVDPATMLGLGGGRSCCRW</sequence>
<dbReference type="Proteomes" id="UP000054516">
    <property type="component" value="Unassembled WGS sequence"/>
</dbReference>
<dbReference type="AlphaFoldDB" id="A0A1S8A9M5"/>
<reference evidence="1" key="1">
    <citation type="submission" date="2016-03" db="EMBL/GenBank/DDBJ databases">
        <title>Draft genome sequence of Rosellinia necatrix.</title>
        <authorList>
            <person name="Kanematsu S."/>
        </authorList>
    </citation>
    <scope>NUCLEOTIDE SEQUENCE [LARGE SCALE GENOMIC DNA]</scope>
    <source>
        <strain evidence="1">W97</strain>
    </source>
</reference>
<proteinExistence type="predicted"/>
<protein>
    <submittedName>
        <fullName evidence="1">Uncharacterized protein</fullName>
    </submittedName>
</protein>
<organism evidence="1">
    <name type="scientific">Rosellinia necatrix</name>
    <name type="common">White root-rot fungus</name>
    <dbReference type="NCBI Taxonomy" id="77044"/>
    <lineage>
        <taxon>Eukaryota</taxon>
        <taxon>Fungi</taxon>
        <taxon>Dikarya</taxon>
        <taxon>Ascomycota</taxon>
        <taxon>Pezizomycotina</taxon>
        <taxon>Sordariomycetes</taxon>
        <taxon>Xylariomycetidae</taxon>
        <taxon>Xylariales</taxon>
        <taxon>Xylariaceae</taxon>
        <taxon>Rosellinia</taxon>
    </lineage>
</organism>
<evidence type="ECO:0000313" key="1">
    <source>
        <dbReference type="EMBL" id="GAW26824.1"/>
    </source>
</evidence>
<keyword evidence="2" id="KW-1185">Reference proteome</keyword>
<evidence type="ECO:0000313" key="2">
    <source>
        <dbReference type="Proteomes" id="UP000054516"/>
    </source>
</evidence>
<name>A0A1S8A9M5_ROSNE</name>
<gene>
    <name evidence="1" type="ORF">SAMD00023353_5100310</name>
</gene>
<accession>A0A1S8A9M5</accession>
<dbReference type="EMBL" id="DF977496">
    <property type="protein sequence ID" value="GAW26824.1"/>
    <property type="molecule type" value="Genomic_DNA"/>
</dbReference>